<name>A0A397T1P2_9GLOM</name>
<evidence type="ECO:0000313" key="1">
    <source>
        <dbReference type="EMBL" id="RIA92238.1"/>
    </source>
</evidence>
<dbReference type="Gene3D" id="3.80.10.10">
    <property type="entry name" value="Ribonuclease Inhibitor"/>
    <property type="match status" value="1"/>
</dbReference>
<evidence type="ECO:0008006" key="3">
    <source>
        <dbReference type="Google" id="ProtNLM"/>
    </source>
</evidence>
<comment type="caution">
    <text evidence="1">The sequence shown here is derived from an EMBL/GenBank/DDBJ whole genome shotgun (WGS) entry which is preliminary data.</text>
</comment>
<keyword evidence="2" id="KW-1185">Reference proteome</keyword>
<gene>
    <name evidence="1" type="ORF">C1645_820923</name>
</gene>
<dbReference type="Proteomes" id="UP000265703">
    <property type="component" value="Unassembled WGS sequence"/>
</dbReference>
<reference evidence="1 2" key="1">
    <citation type="submission" date="2018-06" db="EMBL/GenBank/DDBJ databases">
        <title>Comparative genomics reveals the genomic features of Rhizophagus irregularis, R. cerebriforme, R. diaphanum and Gigaspora rosea, and their symbiotic lifestyle signature.</title>
        <authorList>
            <person name="Morin E."/>
            <person name="San Clemente H."/>
            <person name="Chen E.C.H."/>
            <person name="De La Providencia I."/>
            <person name="Hainaut M."/>
            <person name="Kuo A."/>
            <person name="Kohler A."/>
            <person name="Murat C."/>
            <person name="Tang N."/>
            <person name="Roy S."/>
            <person name="Loubradou J."/>
            <person name="Henrissat B."/>
            <person name="Grigoriev I.V."/>
            <person name="Corradi N."/>
            <person name="Roux C."/>
            <person name="Martin F.M."/>
        </authorList>
    </citation>
    <scope>NUCLEOTIDE SEQUENCE [LARGE SCALE GENOMIC DNA]</scope>
    <source>
        <strain evidence="1 2">DAOM 227022</strain>
    </source>
</reference>
<accession>A0A397T1P2</accession>
<dbReference type="InterPro" id="IPR032675">
    <property type="entry name" value="LRR_dom_sf"/>
</dbReference>
<protein>
    <recommendedName>
        <fullName evidence="3">F-box domain-containing protein</fullName>
    </recommendedName>
</protein>
<dbReference type="STRING" id="658196.A0A397T1P2"/>
<dbReference type="AlphaFoldDB" id="A0A397T1P2"/>
<sequence>MFKLNRDILYLIFEELQDDKNTLYSCLSVNKTWSEIIVPILWKDPWKYSKWGNDKLLLNIIISHLSDKSKNGLKDQGIDFLTNSYQKPLFNYIRFCRRLNLIAIDRIIDTIIYIYSKSKILIIKNEIYNLFINENTKFTHLYMPNKFDHQIHLISGAKHCFADIEFFSCNTSINDNVLTGLLEICNSIKELELFIEVTDNNYEIVKLIKAQKKLSKIHFLTNYSISPKSDESFCIILENSLIKHANTIRYFKITKPPITSMLSSFVNLITLELDDDYGNFRDITWLENLSLPFLQILRASRVQIKALTSLIGNTNGSLIEIKIDYVSHDEINNKKLIQVIYQNCPNLEYLKLVFRNSNILELENLLIKCQHLNELFFIISDLLTFNWETLFIILTKSSPISLFKFEFDFFELPKLNSLKLFFDNWKGRHPMLLQFCRINKELSDLIEIYKSEGIVKQYNNDYSLENCENYDNYEENCW</sequence>
<dbReference type="EMBL" id="QKYT01000131">
    <property type="protein sequence ID" value="RIA92238.1"/>
    <property type="molecule type" value="Genomic_DNA"/>
</dbReference>
<dbReference type="OrthoDB" id="2336546at2759"/>
<evidence type="ECO:0000313" key="2">
    <source>
        <dbReference type="Proteomes" id="UP000265703"/>
    </source>
</evidence>
<organism evidence="1 2">
    <name type="scientific">Glomus cerebriforme</name>
    <dbReference type="NCBI Taxonomy" id="658196"/>
    <lineage>
        <taxon>Eukaryota</taxon>
        <taxon>Fungi</taxon>
        <taxon>Fungi incertae sedis</taxon>
        <taxon>Mucoromycota</taxon>
        <taxon>Glomeromycotina</taxon>
        <taxon>Glomeromycetes</taxon>
        <taxon>Glomerales</taxon>
        <taxon>Glomeraceae</taxon>
        <taxon>Glomus</taxon>
    </lineage>
</organism>
<proteinExistence type="predicted"/>